<dbReference type="PANTHER" id="PTHR31793:SF37">
    <property type="entry name" value="ACYL-COA THIOESTER HYDROLASE YBGC"/>
    <property type="match status" value="1"/>
</dbReference>
<proteinExistence type="predicted"/>
<dbReference type="Gene3D" id="3.10.129.10">
    <property type="entry name" value="Hotdog Thioesterase"/>
    <property type="match status" value="2"/>
</dbReference>
<dbReference type="CDD" id="cd00586">
    <property type="entry name" value="4HBT"/>
    <property type="match status" value="1"/>
</dbReference>
<accession>A0ABP7X033</accession>
<keyword evidence="3" id="KW-1185">Reference proteome</keyword>
<dbReference type="SUPFAM" id="SSF54637">
    <property type="entry name" value="Thioesterase/thiol ester dehydrase-isomerase"/>
    <property type="match status" value="1"/>
</dbReference>
<name>A0ABP7X033_9GAMM</name>
<organism evidence="2 3">
    <name type="scientific">Zhongshania borealis</name>
    <dbReference type="NCBI Taxonomy" id="889488"/>
    <lineage>
        <taxon>Bacteria</taxon>
        <taxon>Pseudomonadati</taxon>
        <taxon>Pseudomonadota</taxon>
        <taxon>Gammaproteobacteria</taxon>
        <taxon>Cellvibrionales</taxon>
        <taxon>Spongiibacteraceae</taxon>
        <taxon>Zhongshania</taxon>
    </lineage>
</organism>
<dbReference type="InterPro" id="IPR029069">
    <property type="entry name" value="HotDog_dom_sf"/>
</dbReference>
<dbReference type="EMBL" id="BAABDM010000006">
    <property type="protein sequence ID" value="GAA4101130.1"/>
    <property type="molecule type" value="Genomic_DNA"/>
</dbReference>
<reference evidence="3" key="1">
    <citation type="journal article" date="2019" name="Int. J. Syst. Evol. Microbiol.">
        <title>The Global Catalogue of Microorganisms (GCM) 10K type strain sequencing project: providing services to taxonomists for standard genome sequencing and annotation.</title>
        <authorList>
            <consortium name="The Broad Institute Genomics Platform"/>
            <consortium name="The Broad Institute Genome Sequencing Center for Infectious Disease"/>
            <person name="Wu L."/>
            <person name="Ma J."/>
        </authorList>
    </citation>
    <scope>NUCLEOTIDE SEQUENCE [LARGE SCALE GENOMIC DNA]</scope>
    <source>
        <strain evidence="3">JCM 17304</strain>
    </source>
</reference>
<evidence type="ECO:0000313" key="2">
    <source>
        <dbReference type="EMBL" id="GAA4101130.1"/>
    </source>
</evidence>
<dbReference type="InterPro" id="IPR050563">
    <property type="entry name" value="4-hydroxybenzoyl-CoA_TE"/>
</dbReference>
<evidence type="ECO:0000313" key="3">
    <source>
        <dbReference type="Proteomes" id="UP001500392"/>
    </source>
</evidence>
<dbReference type="PANTHER" id="PTHR31793">
    <property type="entry name" value="4-HYDROXYBENZOYL-COA THIOESTERASE FAMILY MEMBER"/>
    <property type="match status" value="1"/>
</dbReference>
<keyword evidence="1" id="KW-0378">Hydrolase</keyword>
<comment type="caution">
    <text evidence="2">The sequence shown here is derived from an EMBL/GenBank/DDBJ whole genome shotgun (WGS) entry which is preliminary data.</text>
</comment>
<evidence type="ECO:0000256" key="1">
    <source>
        <dbReference type="ARBA" id="ARBA00022801"/>
    </source>
</evidence>
<dbReference type="Proteomes" id="UP001500392">
    <property type="component" value="Unassembled WGS sequence"/>
</dbReference>
<dbReference type="RefSeq" id="WP_344937186.1">
    <property type="nucleotide sequence ID" value="NZ_BAABDM010000006.1"/>
</dbReference>
<dbReference type="Pfam" id="PF13279">
    <property type="entry name" value="4HBT_2"/>
    <property type="match status" value="1"/>
</dbReference>
<gene>
    <name evidence="2" type="ORF">GCM10022414_28290</name>
</gene>
<sequence length="159" mass="18092">MSQKFEFEKPLPFTLDFDVDNSHIDGIGHVNNAIYVDWCQKSGWAHSLALGLDLSHYQELDAAMVIRRANYDYIQSAYIGDACVMATWLTNSDGKLIMEREFQLVRKVDGKTLLRAHWQLVCIRMSNGKPRRMPPEFIKRYGDAVIAARPQSKPSGDAT</sequence>
<protein>
    <submittedName>
        <fullName evidence="2">Thioesterase family protein</fullName>
    </submittedName>
</protein>